<keyword evidence="7" id="KW-1185">Reference proteome</keyword>
<dbReference type="InterPro" id="IPR036271">
    <property type="entry name" value="Tet_transcr_reg_TetR-rel_C_sf"/>
</dbReference>
<dbReference type="Pfam" id="PF00440">
    <property type="entry name" value="TetR_N"/>
    <property type="match status" value="1"/>
</dbReference>
<evidence type="ECO:0000259" key="5">
    <source>
        <dbReference type="PROSITE" id="PS50977"/>
    </source>
</evidence>
<accession>A0A941D689</accession>
<dbReference type="InterPro" id="IPR009057">
    <property type="entry name" value="Homeodomain-like_sf"/>
</dbReference>
<keyword evidence="2 4" id="KW-0238">DNA-binding</keyword>
<comment type="caution">
    <text evidence="6">The sequence shown here is derived from an EMBL/GenBank/DDBJ whole genome shotgun (WGS) entry which is preliminary data.</text>
</comment>
<evidence type="ECO:0000256" key="2">
    <source>
        <dbReference type="ARBA" id="ARBA00023125"/>
    </source>
</evidence>
<keyword evidence="1" id="KW-0805">Transcription regulation</keyword>
<reference evidence="6" key="1">
    <citation type="submission" date="2021-04" db="EMBL/GenBank/DDBJ databases">
        <title>Phycicoccus avicenniae sp. nov., a novel endophytic actinomycetes isolated from branch of Avicennia mariana.</title>
        <authorList>
            <person name="Tuo L."/>
        </authorList>
    </citation>
    <scope>NUCLEOTIDE SEQUENCE</scope>
    <source>
        <strain evidence="6">BSK3Z-2</strain>
    </source>
</reference>
<dbReference type="EMBL" id="JAGSNF010000006">
    <property type="protein sequence ID" value="MBR7742869.1"/>
    <property type="molecule type" value="Genomic_DNA"/>
</dbReference>
<evidence type="ECO:0000256" key="1">
    <source>
        <dbReference type="ARBA" id="ARBA00023015"/>
    </source>
</evidence>
<dbReference type="InterPro" id="IPR050109">
    <property type="entry name" value="HTH-type_TetR-like_transc_reg"/>
</dbReference>
<dbReference type="PRINTS" id="PR00400">
    <property type="entry name" value="TETREPRESSOR"/>
</dbReference>
<dbReference type="GO" id="GO:0000976">
    <property type="term" value="F:transcription cis-regulatory region binding"/>
    <property type="evidence" value="ECO:0007669"/>
    <property type="project" value="TreeGrafter"/>
</dbReference>
<dbReference type="PANTHER" id="PTHR30055:SF151">
    <property type="entry name" value="TRANSCRIPTIONAL REGULATORY PROTEIN"/>
    <property type="match status" value="1"/>
</dbReference>
<sequence>MARPRRPGDSRIKITVASIADTALAMIREAGVDSLTMRALAARLGVSAPALYHHVAGREELLDLVARRVPADSGDTETSLDSVTTIEEYVDLARPGALAMRDYYLGHPGLARVMLDRVGGRRTDTVDDRDERTHADVEALTRTGLEPAQASATFDTLARWTLAAIAAEHDAPPSRQSDESFAHGLDLLLTGLTTSVNQALTSEDPETRR</sequence>
<evidence type="ECO:0000256" key="3">
    <source>
        <dbReference type="ARBA" id="ARBA00023163"/>
    </source>
</evidence>
<dbReference type="PRINTS" id="PR00455">
    <property type="entry name" value="HTHTETR"/>
</dbReference>
<dbReference type="PROSITE" id="PS50977">
    <property type="entry name" value="HTH_TETR_2"/>
    <property type="match status" value="1"/>
</dbReference>
<dbReference type="InterPro" id="IPR003012">
    <property type="entry name" value="Tet_transcr_reg_TetR"/>
</dbReference>
<dbReference type="GO" id="GO:0046677">
    <property type="term" value="P:response to antibiotic"/>
    <property type="evidence" value="ECO:0007669"/>
    <property type="project" value="InterPro"/>
</dbReference>
<gene>
    <name evidence="6" type="ORF">KC207_06135</name>
</gene>
<dbReference type="SUPFAM" id="SSF46689">
    <property type="entry name" value="Homeodomain-like"/>
    <property type="match status" value="1"/>
</dbReference>
<organism evidence="6 7">
    <name type="scientific">Phycicoccus avicenniae</name>
    <dbReference type="NCBI Taxonomy" id="2828860"/>
    <lineage>
        <taxon>Bacteria</taxon>
        <taxon>Bacillati</taxon>
        <taxon>Actinomycetota</taxon>
        <taxon>Actinomycetes</taxon>
        <taxon>Micrococcales</taxon>
        <taxon>Intrasporangiaceae</taxon>
        <taxon>Phycicoccus</taxon>
    </lineage>
</organism>
<feature type="domain" description="HTH tetR-type" evidence="5">
    <location>
        <begin position="13"/>
        <end position="73"/>
    </location>
</feature>
<dbReference type="GO" id="GO:0045892">
    <property type="term" value="P:negative regulation of DNA-templated transcription"/>
    <property type="evidence" value="ECO:0007669"/>
    <property type="project" value="InterPro"/>
</dbReference>
<evidence type="ECO:0000313" key="7">
    <source>
        <dbReference type="Proteomes" id="UP000677016"/>
    </source>
</evidence>
<dbReference type="Proteomes" id="UP000677016">
    <property type="component" value="Unassembled WGS sequence"/>
</dbReference>
<dbReference type="GO" id="GO:0003700">
    <property type="term" value="F:DNA-binding transcription factor activity"/>
    <property type="evidence" value="ECO:0007669"/>
    <property type="project" value="TreeGrafter"/>
</dbReference>
<dbReference type="PANTHER" id="PTHR30055">
    <property type="entry name" value="HTH-TYPE TRANSCRIPTIONAL REGULATOR RUTR"/>
    <property type="match status" value="1"/>
</dbReference>
<name>A0A941D689_9MICO</name>
<dbReference type="Gene3D" id="1.10.357.10">
    <property type="entry name" value="Tetracycline Repressor, domain 2"/>
    <property type="match status" value="1"/>
</dbReference>
<dbReference type="RefSeq" id="WP_211602034.1">
    <property type="nucleotide sequence ID" value="NZ_JAGSNF010000006.1"/>
</dbReference>
<feature type="DNA-binding region" description="H-T-H motif" evidence="4">
    <location>
        <begin position="36"/>
        <end position="55"/>
    </location>
</feature>
<evidence type="ECO:0000256" key="4">
    <source>
        <dbReference type="PROSITE-ProRule" id="PRU00335"/>
    </source>
</evidence>
<protein>
    <submittedName>
        <fullName evidence="6">TetR family transcriptional regulator</fullName>
    </submittedName>
</protein>
<dbReference type="InterPro" id="IPR001647">
    <property type="entry name" value="HTH_TetR"/>
</dbReference>
<keyword evidence="3" id="KW-0804">Transcription</keyword>
<dbReference type="SUPFAM" id="SSF48498">
    <property type="entry name" value="Tetracyclin repressor-like, C-terminal domain"/>
    <property type="match status" value="1"/>
</dbReference>
<dbReference type="Gene3D" id="1.10.10.60">
    <property type="entry name" value="Homeodomain-like"/>
    <property type="match status" value="1"/>
</dbReference>
<proteinExistence type="predicted"/>
<evidence type="ECO:0000313" key="6">
    <source>
        <dbReference type="EMBL" id="MBR7742869.1"/>
    </source>
</evidence>
<dbReference type="AlphaFoldDB" id="A0A941D689"/>